<evidence type="ECO:0000313" key="8">
    <source>
        <dbReference type="EMBL" id="VAX31194.1"/>
    </source>
</evidence>
<dbReference type="PANTHER" id="PTHR43646">
    <property type="entry name" value="GLYCOSYLTRANSFERASE"/>
    <property type="match status" value="1"/>
</dbReference>
<dbReference type="PANTHER" id="PTHR43646:SF2">
    <property type="entry name" value="GLYCOSYLTRANSFERASE 2-LIKE DOMAIN-CONTAINING PROTEIN"/>
    <property type="match status" value="1"/>
</dbReference>
<evidence type="ECO:0000259" key="7">
    <source>
        <dbReference type="Pfam" id="PF00535"/>
    </source>
</evidence>
<gene>
    <name evidence="8" type="ORF">MNBD_NITROSPIRAE01-235</name>
</gene>
<organism evidence="8">
    <name type="scientific">hydrothermal vent metagenome</name>
    <dbReference type="NCBI Taxonomy" id="652676"/>
    <lineage>
        <taxon>unclassified sequences</taxon>
        <taxon>metagenomes</taxon>
        <taxon>ecological metagenomes</taxon>
    </lineage>
</organism>
<comment type="subcellular location">
    <subcellularLocation>
        <location evidence="1">Cell membrane</location>
    </subcellularLocation>
</comment>
<feature type="transmembrane region" description="Helical" evidence="6">
    <location>
        <begin position="213"/>
        <end position="233"/>
    </location>
</feature>
<evidence type="ECO:0000256" key="6">
    <source>
        <dbReference type="SAM" id="Phobius"/>
    </source>
</evidence>
<evidence type="ECO:0000256" key="3">
    <source>
        <dbReference type="ARBA" id="ARBA00022676"/>
    </source>
</evidence>
<dbReference type="Pfam" id="PF00535">
    <property type="entry name" value="Glycos_transf_2"/>
    <property type="match status" value="1"/>
</dbReference>
<keyword evidence="2" id="KW-1003">Cell membrane</keyword>
<evidence type="ECO:0000256" key="2">
    <source>
        <dbReference type="ARBA" id="ARBA00022475"/>
    </source>
</evidence>
<keyword evidence="6" id="KW-1133">Transmembrane helix</keyword>
<evidence type="ECO:0000256" key="4">
    <source>
        <dbReference type="ARBA" id="ARBA00022679"/>
    </source>
</evidence>
<name>A0A3B1D4U8_9ZZZZ</name>
<dbReference type="CDD" id="cd02522">
    <property type="entry name" value="GT_2_like_a"/>
    <property type="match status" value="1"/>
</dbReference>
<dbReference type="GO" id="GO:0016757">
    <property type="term" value="F:glycosyltransferase activity"/>
    <property type="evidence" value="ECO:0007669"/>
    <property type="project" value="UniProtKB-KW"/>
</dbReference>
<sequence length="243" mass="27703">MKEKTISVIIPLRNEALYLVKLLDMLHRQPIDQIILVDGGSRDRSPALLQTWARNSNACKHRIAMDAPPGRATQMNAGAKEATGDILLFLHADTQLPPDGIARVLQTMKNKNIFGGAFRLQIDSKHPFMLWVCWLANLRSFYWGLPYGDQAIFVRRAIFEKLGGYPALPLMEDVAFVRKLKKTGRMLLLKEAVTTSARRWQQQGYFLNSFKNMLILLFYFCGVSPQGLAAWYYPKKSVQQSKK</sequence>
<accession>A0A3B1D4U8</accession>
<evidence type="ECO:0000256" key="1">
    <source>
        <dbReference type="ARBA" id="ARBA00004236"/>
    </source>
</evidence>
<feature type="domain" description="Glycosyltransferase 2-like" evidence="7">
    <location>
        <begin position="7"/>
        <end position="126"/>
    </location>
</feature>
<dbReference type="SUPFAM" id="SSF53448">
    <property type="entry name" value="Nucleotide-diphospho-sugar transferases"/>
    <property type="match status" value="1"/>
</dbReference>
<keyword evidence="6" id="KW-0812">Transmembrane</keyword>
<dbReference type="GO" id="GO:0005886">
    <property type="term" value="C:plasma membrane"/>
    <property type="evidence" value="ECO:0007669"/>
    <property type="project" value="UniProtKB-SubCell"/>
</dbReference>
<keyword evidence="5 6" id="KW-0472">Membrane</keyword>
<dbReference type="Gene3D" id="3.90.550.10">
    <property type="entry name" value="Spore Coat Polysaccharide Biosynthesis Protein SpsA, Chain A"/>
    <property type="match status" value="1"/>
</dbReference>
<keyword evidence="3" id="KW-0328">Glycosyltransferase</keyword>
<dbReference type="InterPro" id="IPR029044">
    <property type="entry name" value="Nucleotide-diphossugar_trans"/>
</dbReference>
<reference evidence="8" key="1">
    <citation type="submission" date="2018-06" db="EMBL/GenBank/DDBJ databases">
        <authorList>
            <person name="Zhirakovskaya E."/>
        </authorList>
    </citation>
    <scope>NUCLEOTIDE SEQUENCE</scope>
</reference>
<evidence type="ECO:0000256" key="5">
    <source>
        <dbReference type="ARBA" id="ARBA00023136"/>
    </source>
</evidence>
<dbReference type="EMBL" id="UOGF01000072">
    <property type="protein sequence ID" value="VAX31194.1"/>
    <property type="molecule type" value="Genomic_DNA"/>
</dbReference>
<protein>
    <submittedName>
        <fullName evidence="8">Glycosyl transferase, family 2</fullName>
    </submittedName>
</protein>
<keyword evidence="4 8" id="KW-0808">Transferase</keyword>
<dbReference type="NCBIfam" id="TIGR04283">
    <property type="entry name" value="glyco_like_mftF"/>
    <property type="match status" value="1"/>
</dbReference>
<dbReference type="InterPro" id="IPR026461">
    <property type="entry name" value="Trfase_2_rSAM/seldom_assoc"/>
</dbReference>
<dbReference type="AlphaFoldDB" id="A0A3B1D4U8"/>
<dbReference type="InterPro" id="IPR001173">
    <property type="entry name" value="Glyco_trans_2-like"/>
</dbReference>
<proteinExistence type="predicted"/>